<dbReference type="PANTHER" id="PTHR47592:SF30">
    <property type="entry name" value="CCHC-TYPE DOMAIN-CONTAINING PROTEIN"/>
    <property type="match status" value="1"/>
</dbReference>
<comment type="caution">
    <text evidence="2">The sequence shown here is derived from an EMBL/GenBank/DDBJ whole genome shotgun (WGS) entry which is preliminary data.</text>
</comment>
<organism evidence="2 3">
    <name type="scientific">Gossypium arboreum</name>
    <name type="common">Tree cotton</name>
    <name type="synonym">Gossypium nanking</name>
    <dbReference type="NCBI Taxonomy" id="29729"/>
    <lineage>
        <taxon>Eukaryota</taxon>
        <taxon>Viridiplantae</taxon>
        <taxon>Streptophyta</taxon>
        <taxon>Embryophyta</taxon>
        <taxon>Tracheophyta</taxon>
        <taxon>Spermatophyta</taxon>
        <taxon>Magnoliopsida</taxon>
        <taxon>eudicotyledons</taxon>
        <taxon>Gunneridae</taxon>
        <taxon>Pentapetalae</taxon>
        <taxon>rosids</taxon>
        <taxon>malvids</taxon>
        <taxon>Malvales</taxon>
        <taxon>Malvaceae</taxon>
        <taxon>Malvoideae</taxon>
        <taxon>Gossypium</taxon>
    </lineage>
</organism>
<protein>
    <recommendedName>
        <fullName evidence="1">Retrovirus-related Pol polyprotein from transposon TNT 1-94-like beta-barrel domain-containing protein</fullName>
    </recommendedName>
</protein>
<evidence type="ECO:0000313" key="3">
    <source>
        <dbReference type="Proteomes" id="UP001358586"/>
    </source>
</evidence>
<evidence type="ECO:0000259" key="1">
    <source>
        <dbReference type="Pfam" id="PF22936"/>
    </source>
</evidence>
<name>A0ABR0QJJ4_GOSAR</name>
<accession>A0ABR0QJJ4</accession>
<dbReference type="PANTHER" id="PTHR47592">
    <property type="entry name" value="PBF68 PROTEIN"/>
    <property type="match status" value="1"/>
</dbReference>
<dbReference type="Proteomes" id="UP001358586">
    <property type="component" value="Chromosome 3"/>
</dbReference>
<dbReference type="InterPro" id="IPR054722">
    <property type="entry name" value="PolX-like_BBD"/>
</dbReference>
<dbReference type="Pfam" id="PF22936">
    <property type="entry name" value="Pol_BBD"/>
    <property type="match status" value="1"/>
</dbReference>
<keyword evidence="3" id="KW-1185">Reference proteome</keyword>
<evidence type="ECO:0000313" key="2">
    <source>
        <dbReference type="EMBL" id="KAK5839179.1"/>
    </source>
</evidence>
<gene>
    <name evidence="2" type="ORF">PVK06_007949</name>
</gene>
<reference evidence="2 3" key="1">
    <citation type="submission" date="2023-03" db="EMBL/GenBank/DDBJ databases">
        <title>WGS of Gossypium arboreum.</title>
        <authorList>
            <person name="Yu D."/>
        </authorList>
    </citation>
    <scope>NUCLEOTIDE SEQUENCE [LARGE SCALE GENOMIC DNA]</scope>
    <source>
        <tissue evidence="2">Leaf</tissue>
    </source>
</reference>
<dbReference type="EMBL" id="JARKNE010000003">
    <property type="protein sequence ID" value="KAK5839179.1"/>
    <property type="molecule type" value="Genomic_DNA"/>
</dbReference>
<proteinExistence type="predicted"/>
<feature type="domain" description="Retrovirus-related Pol polyprotein from transposon TNT 1-94-like beta-barrel" evidence="1">
    <location>
        <begin position="45"/>
        <end position="122"/>
    </location>
</feature>
<sequence>MSLAVSKYIHDLSKLKPLVHLIKDPDKVITVAVSKINLVESDTEWIVDTCVSKHFCVNTETFTDFENVAKGEQFYMGNSSSSKVLNKRKILHKLTFGKILVLNNVLYVPALRRNLISGGLQNKANIK</sequence>